<dbReference type="Proteomes" id="UP001153199">
    <property type="component" value="Unassembled WGS sequence"/>
</dbReference>
<sequence length="499" mass="58062">MGILKKLKQLTTLNKDIENADTSLVKLKSEINSIDLKLAKNKELLDNQELMIEKFSKEFQEENNEVRLKIIEEAVSESEKIKKESDEYAATVSSQFHETVKNNEELSIKNEELKKENSKLLRQGRKWRSDIQFIKTLSSSFNFSIDNEELYNKAKETLSEEHLLDTISNLHLHSDDSKELRKLSTATKREITNILTKYEKNYTTKTNRTIYALMVIGLQAEIKILMYNLTFNKISESKDKLEEIIHKFLIIAGEGNQSILPTITKFLLEIQPLYSELLDIEYKYFIYREREKEEQRQLKEQMKQEAEERKAMEAEKKKLSIEEGKYKTEIEKNSELLEKETDANKIEQLRVRILELQSQLSSVETKKEEIAKLSLGKAGYVYIISNLGSFGENIFKIGMTRRLEPQQRIDELGSASVPFKFDVHAFVFSDDAVGLENKLHRMLTNNRVNKVNLRKEFFKVDINQIESIIEEIDPTASFNKTILAQEYNQSLAMIENAIA</sequence>
<reference evidence="3" key="1">
    <citation type="submission" date="2022-06" db="EMBL/GenBank/DDBJ databases">
        <title>Lactococcus from bovine mastitis in China.</title>
        <authorList>
            <person name="Lin Y."/>
            <person name="Han B."/>
        </authorList>
    </citation>
    <scope>NUCLEOTIDE SEQUENCE</scope>
    <source>
        <strain evidence="3">Ningxia-I-26</strain>
    </source>
</reference>
<dbReference type="AlphaFoldDB" id="A0A9X4P1W5"/>
<evidence type="ECO:0000313" key="4">
    <source>
        <dbReference type="Proteomes" id="UP001153199"/>
    </source>
</evidence>
<gene>
    <name evidence="3" type="ORF">NF717_11500</name>
</gene>
<dbReference type="RefSeq" id="WP_270345805.1">
    <property type="nucleotide sequence ID" value="NZ_JAMWFV010000039.1"/>
</dbReference>
<proteinExistence type="predicted"/>
<accession>A0A9X4P1W5</accession>
<protein>
    <submittedName>
        <fullName evidence="3">GIY-YIG nuclease family protein</fullName>
    </submittedName>
</protein>
<dbReference type="SMART" id="SM00974">
    <property type="entry name" value="T5orf172"/>
    <property type="match status" value="1"/>
</dbReference>
<keyword evidence="4" id="KW-1185">Reference proteome</keyword>
<organism evidence="3 4">
    <name type="scientific">Lactococcus formosensis</name>
    <dbReference type="NCBI Taxonomy" id="1281486"/>
    <lineage>
        <taxon>Bacteria</taxon>
        <taxon>Bacillati</taxon>
        <taxon>Bacillota</taxon>
        <taxon>Bacilli</taxon>
        <taxon>Lactobacillales</taxon>
        <taxon>Streptococcaceae</taxon>
        <taxon>Lactococcus</taxon>
    </lineage>
</organism>
<feature type="domain" description="Bacteriophage T5 Orf172 DNA-binding" evidence="2">
    <location>
        <begin position="389"/>
        <end position="472"/>
    </location>
</feature>
<feature type="coiled-coil region" evidence="1">
    <location>
        <begin position="10"/>
        <end position="65"/>
    </location>
</feature>
<dbReference type="EMBL" id="JAMWFV010000039">
    <property type="protein sequence ID" value="MDG6146265.1"/>
    <property type="molecule type" value="Genomic_DNA"/>
</dbReference>
<name>A0A9X4P1W5_9LACT</name>
<dbReference type="Pfam" id="PF13455">
    <property type="entry name" value="MUG113"/>
    <property type="match status" value="1"/>
</dbReference>
<evidence type="ECO:0000313" key="3">
    <source>
        <dbReference type="EMBL" id="MDG6146265.1"/>
    </source>
</evidence>
<keyword evidence="1" id="KW-0175">Coiled coil</keyword>
<comment type="caution">
    <text evidence="3">The sequence shown here is derived from an EMBL/GenBank/DDBJ whole genome shotgun (WGS) entry which is preliminary data.</text>
</comment>
<feature type="coiled-coil region" evidence="1">
    <location>
        <begin position="96"/>
        <end position="130"/>
    </location>
</feature>
<feature type="coiled-coil region" evidence="1">
    <location>
        <begin position="288"/>
        <end position="366"/>
    </location>
</feature>
<dbReference type="InterPro" id="IPR018306">
    <property type="entry name" value="Phage_T5_Orf172_DNA-bd"/>
</dbReference>
<evidence type="ECO:0000259" key="2">
    <source>
        <dbReference type="SMART" id="SM00974"/>
    </source>
</evidence>
<evidence type="ECO:0000256" key="1">
    <source>
        <dbReference type="SAM" id="Coils"/>
    </source>
</evidence>